<comment type="caution">
    <text evidence="2">The sequence shown here is derived from an EMBL/GenBank/DDBJ whole genome shotgun (WGS) entry which is preliminary data.</text>
</comment>
<dbReference type="PANTHER" id="PTHR14778:SF2">
    <property type="entry name" value="KINETOCHORE-ASSOCIATED PROTEIN DSN1 HOMOLOG"/>
    <property type="match status" value="1"/>
</dbReference>
<dbReference type="Proteomes" id="UP001219525">
    <property type="component" value="Unassembled WGS sequence"/>
</dbReference>
<proteinExistence type="predicted"/>
<feature type="compositionally biased region" description="Basic and acidic residues" evidence="1">
    <location>
        <begin position="481"/>
        <end position="491"/>
    </location>
</feature>
<gene>
    <name evidence="2" type="ORF">GGX14DRAFT_544669</name>
</gene>
<evidence type="ECO:0000256" key="1">
    <source>
        <dbReference type="SAM" id="MobiDB-lite"/>
    </source>
</evidence>
<organism evidence="2 3">
    <name type="scientific">Mycena pura</name>
    <dbReference type="NCBI Taxonomy" id="153505"/>
    <lineage>
        <taxon>Eukaryota</taxon>
        <taxon>Fungi</taxon>
        <taxon>Dikarya</taxon>
        <taxon>Basidiomycota</taxon>
        <taxon>Agaricomycotina</taxon>
        <taxon>Agaricomycetes</taxon>
        <taxon>Agaricomycetidae</taxon>
        <taxon>Agaricales</taxon>
        <taxon>Marasmiineae</taxon>
        <taxon>Mycenaceae</taxon>
        <taxon>Mycena</taxon>
    </lineage>
</organism>
<dbReference type="Pfam" id="PF08202">
    <property type="entry name" value="MIS13"/>
    <property type="match status" value="1"/>
</dbReference>
<evidence type="ECO:0000313" key="3">
    <source>
        <dbReference type="Proteomes" id="UP001219525"/>
    </source>
</evidence>
<feature type="non-terminal residue" evidence="2">
    <location>
        <position position="534"/>
    </location>
</feature>
<accession>A0AAD6V7A4</accession>
<dbReference type="GO" id="GO:0000444">
    <property type="term" value="C:MIS12/MIND type complex"/>
    <property type="evidence" value="ECO:0007669"/>
    <property type="project" value="InterPro"/>
</dbReference>
<dbReference type="EMBL" id="JARJCW010000058">
    <property type="protein sequence ID" value="KAJ7201639.1"/>
    <property type="molecule type" value="Genomic_DNA"/>
</dbReference>
<name>A0AAD6V7A4_9AGAR</name>
<sequence length="534" mass="59322">MATKRDAGKHLHSTNPLMAAAAKKSVSKKDAASSKRKYTEETSGGLLIVRASQSDAQTRPVSVAERQPGPSIPPPSKKFKADEARGLSVPPKGTRNASVDPSVHEDVRDMDDEAARLRPPSPSRASITVDPPLTFRTSPAEKRSTSHSGKGKNAVPVIDVEEPLLDGTPQAERNKTLRADAMTAIARDRARTPEANPKSHKRRSSLGRGKRISNSFKGSAFTLPHPKVHEESFYKHIDRDLPDSEQLRQLLTWSASRASTTTSSNLPPEDVSAVKSIADNMVRMLAERRIDVSLFRPEDQDMDAVKGTNAQNEKNKRWEIVYKQQLQDSQDEYEEWKRMAASHEMYAAKEKKRMEERRRTRADPWPDERDLDGRFRQGLLLCKSPPSDEALSARLPDLQFKLDVLHDNLQAARTAVRVAAQMLDMRFGLLDAELAARADPGLSLAGATDTRGLLRALARVDMERPPAMVGDAARRAAREVQRATREGERRVTLTGVGTGPDTPRRPGTPRRDRTPGRERTPGRDRTPGRERTPN</sequence>
<feature type="compositionally biased region" description="Basic residues" evidence="1">
    <location>
        <begin position="198"/>
        <end position="211"/>
    </location>
</feature>
<feature type="region of interest" description="Disordered" evidence="1">
    <location>
        <begin position="1"/>
        <end position="223"/>
    </location>
</feature>
<protein>
    <submittedName>
        <fullName evidence="2">Mis12-Mtw1 protein family-domain-containing protein</fullName>
    </submittedName>
</protein>
<feature type="region of interest" description="Disordered" evidence="1">
    <location>
        <begin position="481"/>
        <end position="534"/>
    </location>
</feature>
<dbReference type="InterPro" id="IPR013218">
    <property type="entry name" value="Dsn1/Mis13"/>
</dbReference>
<feature type="compositionally biased region" description="Basic and acidic residues" evidence="1">
    <location>
        <begin position="509"/>
        <end position="534"/>
    </location>
</feature>
<feature type="compositionally biased region" description="Polar residues" evidence="1">
    <location>
        <begin position="51"/>
        <end position="60"/>
    </location>
</feature>
<reference evidence="2" key="1">
    <citation type="submission" date="2023-03" db="EMBL/GenBank/DDBJ databases">
        <title>Massive genome expansion in bonnet fungi (Mycena s.s.) driven by repeated elements and novel gene families across ecological guilds.</title>
        <authorList>
            <consortium name="Lawrence Berkeley National Laboratory"/>
            <person name="Harder C.B."/>
            <person name="Miyauchi S."/>
            <person name="Viragh M."/>
            <person name="Kuo A."/>
            <person name="Thoen E."/>
            <person name="Andreopoulos B."/>
            <person name="Lu D."/>
            <person name="Skrede I."/>
            <person name="Drula E."/>
            <person name="Henrissat B."/>
            <person name="Morin E."/>
            <person name="Kohler A."/>
            <person name="Barry K."/>
            <person name="LaButti K."/>
            <person name="Morin E."/>
            <person name="Salamov A."/>
            <person name="Lipzen A."/>
            <person name="Mereny Z."/>
            <person name="Hegedus B."/>
            <person name="Baldrian P."/>
            <person name="Stursova M."/>
            <person name="Weitz H."/>
            <person name="Taylor A."/>
            <person name="Grigoriev I.V."/>
            <person name="Nagy L.G."/>
            <person name="Martin F."/>
            <person name="Kauserud H."/>
        </authorList>
    </citation>
    <scope>NUCLEOTIDE SEQUENCE</scope>
    <source>
        <strain evidence="2">9144</strain>
    </source>
</reference>
<keyword evidence="3" id="KW-1185">Reference proteome</keyword>
<dbReference type="AlphaFoldDB" id="A0AAD6V7A4"/>
<dbReference type="GO" id="GO:0051301">
    <property type="term" value="P:cell division"/>
    <property type="evidence" value="ECO:0007669"/>
    <property type="project" value="InterPro"/>
</dbReference>
<dbReference type="GO" id="GO:0007059">
    <property type="term" value="P:chromosome segregation"/>
    <property type="evidence" value="ECO:0007669"/>
    <property type="project" value="InterPro"/>
</dbReference>
<evidence type="ECO:0000313" key="2">
    <source>
        <dbReference type="EMBL" id="KAJ7201639.1"/>
    </source>
</evidence>
<feature type="compositionally biased region" description="Basic and acidic residues" evidence="1">
    <location>
        <begin position="27"/>
        <end position="40"/>
    </location>
</feature>
<dbReference type="PANTHER" id="PTHR14778">
    <property type="entry name" value="KINETOCHORE-ASSOCIATED PROTEIN DSN1 HOMOLOG"/>
    <property type="match status" value="1"/>
</dbReference>